<keyword evidence="3 6" id="KW-0479">Metal-binding</keyword>
<dbReference type="GO" id="GO:0005829">
    <property type="term" value="C:cytosol"/>
    <property type="evidence" value="ECO:0007669"/>
    <property type="project" value="Ensembl"/>
</dbReference>
<dbReference type="GO" id="GO:0005886">
    <property type="term" value="C:plasma membrane"/>
    <property type="evidence" value="ECO:0007669"/>
    <property type="project" value="Ensembl"/>
</dbReference>
<evidence type="ECO:0000313" key="8">
    <source>
        <dbReference type="Ensembl" id="ENSGEVP00005004576.1"/>
    </source>
</evidence>
<dbReference type="EC" id="3.4.24.-" evidence="6"/>
<dbReference type="OrthoDB" id="285308at2759"/>
<dbReference type="GO" id="GO:0034982">
    <property type="term" value="P:mitochondrial protein processing"/>
    <property type="evidence" value="ECO:0007669"/>
    <property type="project" value="TreeGrafter"/>
</dbReference>
<dbReference type="GO" id="GO:0004222">
    <property type="term" value="F:metalloendopeptidase activity"/>
    <property type="evidence" value="ECO:0007669"/>
    <property type="project" value="InterPro"/>
</dbReference>
<dbReference type="Ensembl" id="ENSGEVT00005004774.1">
    <property type="protein sequence ID" value="ENSGEVP00005004576.1"/>
    <property type="gene ID" value="ENSGEVG00005003290.1"/>
</dbReference>
<evidence type="ECO:0000256" key="4">
    <source>
        <dbReference type="ARBA" id="ARBA00022801"/>
    </source>
</evidence>
<dbReference type="PANTHER" id="PTHR21711">
    <property type="entry name" value="MITOCHONDRIAL INNER MEMBRANE PROTEASE"/>
    <property type="match status" value="1"/>
</dbReference>
<dbReference type="GO" id="GO:0033615">
    <property type="term" value="P:mitochondrial proton-transporting ATP synthase complex assembly"/>
    <property type="evidence" value="ECO:0007669"/>
    <property type="project" value="TreeGrafter"/>
</dbReference>
<comment type="similarity">
    <text evidence="1 6">Belongs to the peptidase M76 family.</text>
</comment>
<dbReference type="GO" id="GO:0030054">
    <property type="term" value="C:cell junction"/>
    <property type="evidence" value="ECO:0007669"/>
    <property type="project" value="Ensembl"/>
</dbReference>
<reference evidence="8" key="2">
    <citation type="submission" date="2025-09" db="UniProtKB">
        <authorList>
            <consortium name="Ensembl"/>
        </authorList>
    </citation>
    <scope>IDENTIFICATION</scope>
</reference>
<dbReference type="AlphaFoldDB" id="A0A8C4VRB6"/>
<accession>A0A8C4VRB6</accession>
<keyword evidence="2 6" id="KW-0645">Protease</keyword>
<dbReference type="InterPro" id="IPR019165">
    <property type="entry name" value="Peptidase_M76_ATP23"/>
</dbReference>
<evidence type="ECO:0000256" key="5">
    <source>
        <dbReference type="ARBA" id="ARBA00023049"/>
    </source>
</evidence>
<evidence type="ECO:0000256" key="6">
    <source>
        <dbReference type="RuleBase" id="RU364057"/>
    </source>
</evidence>
<evidence type="ECO:0000256" key="1">
    <source>
        <dbReference type="ARBA" id="ARBA00009915"/>
    </source>
</evidence>
<evidence type="ECO:0000256" key="3">
    <source>
        <dbReference type="ARBA" id="ARBA00022723"/>
    </source>
</evidence>
<feature type="compositionally biased region" description="Basic and acidic residues" evidence="7">
    <location>
        <begin position="37"/>
        <end position="50"/>
    </location>
</feature>
<evidence type="ECO:0000313" key="9">
    <source>
        <dbReference type="Proteomes" id="UP000694390"/>
    </source>
</evidence>
<evidence type="ECO:0000256" key="2">
    <source>
        <dbReference type="ARBA" id="ARBA00022670"/>
    </source>
</evidence>
<reference evidence="8" key="1">
    <citation type="submission" date="2025-08" db="UniProtKB">
        <authorList>
            <consortium name="Ensembl"/>
        </authorList>
    </citation>
    <scope>IDENTIFICATION</scope>
</reference>
<dbReference type="PANTHER" id="PTHR21711:SF0">
    <property type="entry name" value="MITOCHONDRIAL INNER MEMBRANE PROTEASE ATP23 HOMOLOG"/>
    <property type="match status" value="1"/>
</dbReference>
<proteinExistence type="inferred from homology"/>
<keyword evidence="9" id="KW-1185">Reference proteome</keyword>
<evidence type="ECO:0000256" key="7">
    <source>
        <dbReference type="SAM" id="MobiDB-lite"/>
    </source>
</evidence>
<keyword evidence="5 6" id="KW-0482">Metalloprotease</keyword>
<dbReference type="Proteomes" id="UP000694390">
    <property type="component" value="Unassembled WGS sequence"/>
</dbReference>
<dbReference type="Pfam" id="PF09768">
    <property type="entry name" value="Peptidase_M76"/>
    <property type="match status" value="1"/>
</dbReference>
<name>A0A8C4VRB6_9SAUR</name>
<sequence length="274" mass="30077">QHRPSARCTWCAAGPVIGGAALTFARERSLSGACLEPARERPGNRAHGSERAAAAAAGGGRGGGFRLPALPGAARRGQAAAQLPVHQPLHLQPQVPADAEDRPGHNTVYKDRHFACEDCDGCVSGGFDSATSQIVLCQNNIHHQSHMNRVVTHELIHAFDHCRAHVDWFSNVKHLACSEIRAANLSGDCSLINEMTRFKFGLKQHHQTCVRDRAIRSILAVRKVSKETAEKAVDGVFDSCFNDHEPFGRVPHSKSDAKYAYRNFQNRDRYYANL</sequence>
<dbReference type="GO" id="GO:0005739">
    <property type="term" value="C:mitochondrion"/>
    <property type="evidence" value="ECO:0007669"/>
    <property type="project" value="GOC"/>
</dbReference>
<organism evidence="8 9">
    <name type="scientific">Gopherus evgoodei</name>
    <name type="common">Goodes thornscrub tortoise</name>
    <dbReference type="NCBI Taxonomy" id="1825980"/>
    <lineage>
        <taxon>Eukaryota</taxon>
        <taxon>Metazoa</taxon>
        <taxon>Chordata</taxon>
        <taxon>Craniata</taxon>
        <taxon>Vertebrata</taxon>
        <taxon>Euteleostomi</taxon>
        <taxon>Archelosauria</taxon>
        <taxon>Testudinata</taxon>
        <taxon>Testudines</taxon>
        <taxon>Cryptodira</taxon>
        <taxon>Durocryptodira</taxon>
        <taxon>Testudinoidea</taxon>
        <taxon>Testudinidae</taxon>
        <taxon>Gopherus</taxon>
    </lineage>
</organism>
<keyword evidence="4 6" id="KW-0378">Hydrolase</keyword>
<feature type="region of interest" description="Disordered" evidence="7">
    <location>
        <begin position="37"/>
        <end position="61"/>
    </location>
</feature>
<dbReference type="GeneTree" id="ENSGT00390000010948"/>
<gene>
    <name evidence="8" type="primary">ATP23</name>
</gene>
<dbReference type="GO" id="GO:0046872">
    <property type="term" value="F:metal ion binding"/>
    <property type="evidence" value="ECO:0007669"/>
    <property type="project" value="UniProtKB-KW"/>
</dbReference>
<protein>
    <recommendedName>
        <fullName evidence="6">Mitochondrial inner membrane protease ATP23</fullName>
        <ecNumber evidence="6">3.4.24.-</ecNumber>
    </recommendedName>
</protein>